<dbReference type="PANTHER" id="PTHR30413">
    <property type="entry name" value="INNER MEMBRANE TRANSPORT PERMEASE"/>
    <property type="match status" value="1"/>
</dbReference>
<protein>
    <submittedName>
        <fullName evidence="10">Polysialic acid transport protein KpsM</fullName>
    </submittedName>
</protein>
<feature type="transmembrane region" description="Helical" evidence="8">
    <location>
        <begin position="45"/>
        <end position="66"/>
    </location>
</feature>
<evidence type="ECO:0000256" key="5">
    <source>
        <dbReference type="ARBA" id="ARBA00022692"/>
    </source>
</evidence>
<name>A0A679K024_9HYPH</name>
<keyword evidence="4" id="KW-1003">Cell membrane</keyword>
<dbReference type="GO" id="GO:0005886">
    <property type="term" value="C:plasma membrane"/>
    <property type="evidence" value="ECO:0007669"/>
    <property type="project" value="UniProtKB-SubCell"/>
</dbReference>
<dbReference type="PANTHER" id="PTHR30413:SF8">
    <property type="entry name" value="TRANSPORT PERMEASE PROTEIN"/>
    <property type="match status" value="1"/>
</dbReference>
<evidence type="ECO:0000313" key="10">
    <source>
        <dbReference type="EMBL" id="CAA2137460.1"/>
    </source>
</evidence>
<feature type="transmembrane region" description="Helical" evidence="8">
    <location>
        <begin position="72"/>
        <end position="90"/>
    </location>
</feature>
<dbReference type="GO" id="GO:0140359">
    <property type="term" value="F:ABC-type transporter activity"/>
    <property type="evidence" value="ECO:0007669"/>
    <property type="project" value="InterPro"/>
</dbReference>
<dbReference type="RefSeq" id="WP_339159240.1">
    <property type="nucleotide sequence ID" value="NZ_LR743510.1"/>
</dbReference>
<evidence type="ECO:0000256" key="8">
    <source>
        <dbReference type="SAM" id="Phobius"/>
    </source>
</evidence>
<dbReference type="InterPro" id="IPR013525">
    <property type="entry name" value="ABC2_TM"/>
</dbReference>
<evidence type="ECO:0000256" key="7">
    <source>
        <dbReference type="ARBA" id="ARBA00023136"/>
    </source>
</evidence>
<feature type="transmembrane region" description="Helical" evidence="8">
    <location>
        <begin position="120"/>
        <end position="143"/>
    </location>
</feature>
<keyword evidence="7 8" id="KW-0472">Membrane</keyword>
<keyword evidence="5 8" id="KW-0812">Transmembrane</keyword>
<evidence type="ECO:0000259" key="9">
    <source>
        <dbReference type="Pfam" id="PF01061"/>
    </source>
</evidence>
<evidence type="ECO:0000256" key="3">
    <source>
        <dbReference type="ARBA" id="ARBA00022448"/>
    </source>
</evidence>
<proteinExistence type="inferred from homology"/>
<evidence type="ECO:0000256" key="2">
    <source>
        <dbReference type="ARBA" id="ARBA00007783"/>
    </source>
</evidence>
<evidence type="ECO:0000256" key="6">
    <source>
        <dbReference type="ARBA" id="ARBA00022989"/>
    </source>
</evidence>
<evidence type="ECO:0000256" key="1">
    <source>
        <dbReference type="ARBA" id="ARBA00004429"/>
    </source>
</evidence>
<dbReference type="AlphaFoldDB" id="A0A679K024"/>
<feature type="transmembrane region" description="Helical" evidence="8">
    <location>
        <begin position="149"/>
        <end position="171"/>
    </location>
</feature>
<reference evidence="10" key="1">
    <citation type="submission" date="2019-12" db="EMBL/GenBank/DDBJ databases">
        <authorList>
            <person name="Cremers G."/>
        </authorList>
    </citation>
    <scope>NUCLEOTIDE SEQUENCE</scope>
    <source>
        <strain evidence="10">Mbul2</strain>
        <plasmid evidence="10">1</plasmid>
    </source>
</reference>
<organism evidence="10">
    <name type="scientific">Methylobacterium bullatum</name>
    <dbReference type="NCBI Taxonomy" id="570505"/>
    <lineage>
        <taxon>Bacteria</taxon>
        <taxon>Pseudomonadati</taxon>
        <taxon>Pseudomonadota</taxon>
        <taxon>Alphaproteobacteria</taxon>
        <taxon>Hyphomicrobiales</taxon>
        <taxon>Methylobacteriaceae</taxon>
        <taxon>Methylobacterium</taxon>
    </lineage>
</organism>
<dbReference type="GO" id="GO:0015920">
    <property type="term" value="P:lipopolysaccharide transport"/>
    <property type="evidence" value="ECO:0007669"/>
    <property type="project" value="TreeGrafter"/>
</dbReference>
<keyword evidence="3" id="KW-0813">Transport</keyword>
<evidence type="ECO:0000256" key="4">
    <source>
        <dbReference type="ARBA" id="ARBA00022475"/>
    </source>
</evidence>
<dbReference type="Pfam" id="PF01061">
    <property type="entry name" value="ABC2_membrane"/>
    <property type="match status" value="1"/>
</dbReference>
<comment type="similarity">
    <text evidence="2">Belongs to the ABC-2 integral membrane protein family.</text>
</comment>
<accession>A0A679K024</accession>
<comment type="subcellular location">
    <subcellularLocation>
        <location evidence="1">Cell inner membrane</location>
        <topology evidence="1">Multi-pass membrane protein</topology>
    </subcellularLocation>
</comment>
<keyword evidence="10" id="KW-0614">Plasmid</keyword>
<feature type="domain" description="ABC-2 type transporter transmembrane" evidence="9">
    <location>
        <begin position="74"/>
        <end position="230"/>
    </location>
</feature>
<keyword evidence="6 8" id="KW-1133">Transmembrane helix</keyword>
<dbReference type="EMBL" id="LR743510">
    <property type="protein sequence ID" value="CAA2137460.1"/>
    <property type="molecule type" value="Genomic_DNA"/>
</dbReference>
<sequence>MASSLIVLPAAPSRKTARPWLRIMTALVIRDFGVRFRNFHPALGALLFIEPVIVIITIAALRIYLFGKEPPFGPSVLLFMGTGVFPFYVFRRCARGVRGQKSRAAEYYFVRPFDFLLSRFLIQIIQNFILMTLFFSGLYVYGIREAAPWAPEMCLISLLAISCLAFGLALVNSSIQSYFPGWSRIYGFLSRPMMMFSGAFKTVDLTPEPMRTIYSWNPLSHVIELFRLGFYPNYPHASFDAIYLTKWCVGIIFVGILFYNNKAKD</sequence>
<feature type="transmembrane region" description="Helical" evidence="8">
    <location>
        <begin position="241"/>
        <end position="259"/>
    </location>
</feature>
<gene>
    <name evidence="10" type="primary">kpsM</name>
    <name evidence="10" type="ORF">MBLL_00669</name>
</gene>
<geneLocation type="plasmid" evidence="10">
    <name>1</name>
</geneLocation>